<dbReference type="AlphaFoldDB" id="A0A9Q1K0R9"/>
<gene>
    <name evidence="1" type="ORF">Cgig2_030046</name>
</gene>
<keyword evidence="2" id="KW-1185">Reference proteome</keyword>
<sequence length="198" mass="22985">MQQSYMCYQKWLPFCKEELKLEEGLEFLNLDEYEKFFKSYTHHSSKKGKVGVQKYKYYVCSKQGFRGASTNVNSNRKVKLTREGCNTMHIAHVRGKLYITYYILSQWTKMVASKPVFNIDGTLLEGHSQMEHKEKLVSRNWLDFLDCMQVAGRDPEKLTIVSKEVKDLGRTTSESKISELESFIGSSASEQIDILPLR</sequence>
<accession>A0A9Q1K0R9</accession>
<evidence type="ECO:0008006" key="3">
    <source>
        <dbReference type="Google" id="ProtNLM"/>
    </source>
</evidence>
<name>A0A9Q1K0R9_9CARY</name>
<organism evidence="1 2">
    <name type="scientific">Carnegiea gigantea</name>
    <dbReference type="NCBI Taxonomy" id="171969"/>
    <lineage>
        <taxon>Eukaryota</taxon>
        <taxon>Viridiplantae</taxon>
        <taxon>Streptophyta</taxon>
        <taxon>Embryophyta</taxon>
        <taxon>Tracheophyta</taxon>
        <taxon>Spermatophyta</taxon>
        <taxon>Magnoliopsida</taxon>
        <taxon>eudicotyledons</taxon>
        <taxon>Gunneridae</taxon>
        <taxon>Pentapetalae</taxon>
        <taxon>Caryophyllales</taxon>
        <taxon>Cactineae</taxon>
        <taxon>Cactaceae</taxon>
        <taxon>Cactoideae</taxon>
        <taxon>Echinocereeae</taxon>
        <taxon>Carnegiea</taxon>
    </lineage>
</organism>
<dbReference type="Proteomes" id="UP001153076">
    <property type="component" value="Unassembled WGS sequence"/>
</dbReference>
<protein>
    <recommendedName>
        <fullName evidence="3">FAR1 domain-containing protein</fullName>
    </recommendedName>
</protein>
<evidence type="ECO:0000313" key="1">
    <source>
        <dbReference type="EMBL" id="KAJ8434660.1"/>
    </source>
</evidence>
<comment type="caution">
    <text evidence="1">The sequence shown here is derived from an EMBL/GenBank/DDBJ whole genome shotgun (WGS) entry which is preliminary data.</text>
</comment>
<dbReference type="EMBL" id="JAKOGI010000459">
    <property type="protein sequence ID" value="KAJ8434660.1"/>
    <property type="molecule type" value="Genomic_DNA"/>
</dbReference>
<proteinExistence type="predicted"/>
<reference evidence="1" key="1">
    <citation type="submission" date="2022-04" db="EMBL/GenBank/DDBJ databases">
        <title>Carnegiea gigantea Genome sequencing and assembly v2.</title>
        <authorList>
            <person name="Copetti D."/>
            <person name="Sanderson M.J."/>
            <person name="Burquez A."/>
            <person name="Wojciechowski M.F."/>
        </authorList>
    </citation>
    <scope>NUCLEOTIDE SEQUENCE</scope>
    <source>
        <strain evidence="1">SGP5-SGP5p</strain>
        <tissue evidence="1">Aerial part</tissue>
    </source>
</reference>
<evidence type="ECO:0000313" key="2">
    <source>
        <dbReference type="Proteomes" id="UP001153076"/>
    </source>
</evidence>